<comment type="caution">
    <text evidence="6">The sequence shown here is derived from an EMBL/GenBank/DDBJ whole genome shotgun (WGS) entry which is preliminary data.</text>
</comment>
<evidence type="ECO:0000256" key="1">
    <source>
        <dbReference type="ARBA" id="ARBA00004141"/>
    </source>
</evidence>
<sequence>MADSDYSLRNQDSSGTLAEGKDSEIKVVESSDLQSNRFDHGIRAWGTVVGSWLVQFCIIGIPLSFGVTESFYAREYLAAYTPSQINWIGSLQFCLMYLLGLAVAGLFDAGHFHLISIAGSVLFLFSFFMLSLAREGQYYQVFLSQGLGMGIATGIMYTPTSSVVAHHFRKRRSMAMGIITTGSAIGGFFFSSILGHFLDGSIGFAWGIRIAAFVCLGCLCTANLLMRTNYPRSQTARPALSTPLATLLRTPSYIFMILYGFMISLALYNPMFSVELFAQEHNNIPSTLTSYLVAIINLSSTLGRTIPNWLADRYGVFPVYIPCVAAAGVLALVMMVCTTAASITVFCILYGFFSGACVSLFFPAVLSLDPDLTHSGLRLGLASVPVGIASLVGTPIAAAVVGENYKWWAGSVFTGVLELASAGLLLAVYITKPQFSVPA</sequence>
<dbReference type="Gene3D" id="1.20.1250.20">
    <property type="entry name" value="MFS general substrate transporter like domains"/>
    <property type="match status" value="2"/>
</dbReference>
<feature type="transmembrane region" description="Helical" evidence="4">
    <location>
        <begin position="348"/>
        <end position="368"/>
    </location>
</feature>
<accession>A0AA39KF01</accession>
<feature type="transmembrane region" description="Helical" evidence="4">
    <location>
        <begin position="85"/>
        <end position="107"/>
    </location>
</feature>
<dbReference type="Pfam" id="PF07690">
    <property type="entry name" value="MFS_1"/>
    <property type="match status" value="1"/>
</dbReference>
<evidence type="ECO:0000256" key="2">
    <source>
        <dbReference type="ARBA" id="ARBA00006727"/>
    </source>
</evidence>
<feature type="transmembrane region" description="Helical" evidence="4">
    <location>
        <begin position="114"/>
        <end position="132"/>
    </location>
</feature>
<evidence type="ECO:0000256" key="3">
    <source>
        <dbReference type="SAM" id="MobiDB-lite"/>
    </source>
</evidence>
<name>A0AA39KF01_ARMTA</name>
<dbReference type="GeneID" id="85356333"/>
<dbReference type="SUPFAM" id="SSF103473">
    <property type="entry name" value="MFS general substrate transporter"/>
    <property type="match status" value="1"/>
</dbReference>
<feature type="domain" description="Major facilitator superfamily (MFS) profile" evidence="5">
    <location>
        <begin position="252"/>
        <end position="439"/>
    </location>
</feature>
<dbReference type="PROSITE" id="PS50850">
    <property type="entry name" value="MFS"/>
    <property type="match status" value="1"/>
</dbReference>
<feature type="compositionally biased region" description="Polar residues" evidence="3">
    <location>
        <begin position="7"/>
        <end position="16"/>
    </location>
</feature>
<keyword evidence="4" id="KW-1133">Transmembrane helix</keyword>
<proteinExistence type="inferred from homology"/>
<organism evidence="6 7">
    <name type="scientific">Armillaria tabescens</name>
    <name type="common">Ringless honey mushroom</name>
    <name type="synonym">Agaricus tabescens</name>
    <dbReference type="NCBI Taxonomy" id="1929756"/>
    <lineage>
        <taxon>Eukaryota</taxon>
        <taxon>Fungi</taxon>
        <taxon>Dikarya</taxon>
        <taxon>Basidiomycota</taxon>
        <taxon>Agaricomycotina</taxon>
        <taxon>Agaricomycetes</taxon>
        <taxon>Agaricomycetidae</taxon>
        <taxon>Agaricales</taxon>
        <taxon>Marasmiineae</taxon>
        <taxon>Physalacriaceae</taxon>
        <taxon>Desarmillaria</taxon>
    </lineage>
</organism>
<evidence type="ECO:0000259" key="5">
    <source>
        <dbReference type="PROSITE" id="PS50850"/>
    </source>
</evidence>
<feature type="transmembrane region" description="Helical" evidence="4">
    <location>
        <begin position="138"/>
        <end position="157"/>
    </location>
</feature>
<feature type="transmembrane region" description="Helical" evidence="4">
    <location>
        <begin position="178"/>
        <end position="198"/>
    </location>
</feature>
<dbReference type="InterPro" id="IPR036259">
    <property type="entry name" value="MFS_trans_sf"/>
</dbReference>
<feature type="transmembrane region" description="Helical" evidence="4">
    <location>
        <begin position="407"/>
        <end position="430"/>
    </location>
</feature>
<comment type="subcellular location">
    <subcellularLocation>
        <location evidence="1">Membrane</location>
        <topology evidence="1">Multi-pass membrane protein</topology>
    </subcellularLocation>
</comment>
<dbReference type="InterPro" id="IPR020846">
    <property type="entry name" value="MFS_dom"/>
</dbReference>
<dbReference type="Proteomes" id="UP001175211">
    <property type="component" value="Unassembled WGS sequence"/>
</dbReference>
<reference evidence="6" key="1">
    <citation type="submission" date="2023-06" db="EMBL/GenBank/DDBJ databases">
        <authorList>
            <consortium name="Lawrence Berkeley National Laboratory"/>
            <person name="Ahrendt S."/>
            <person name="Sahu N."/>
            <person name="Indic B."/>
            <person name="Wong-Bajracharya J."/>
            <person name="Merenyi Z."/>
            <person name="Ke H.-M."/>
            <person name="Monk M."/>
            <person name="Kocsube S."/>
            <person name="Drula E."/>
            <person name="Lipzen A."/>
            <person name="Balint B."/>
            <person name="Henrissat B."/>
            <person name="Andreopoulos B."/>
            <person name="Martin F.M."/>
            <person name="Harder C.B."/>
            <person name="Rigling D."/>
            <person name="Ford K.L."/>
            <person name="Foster G.D."/>
            <person name="Pangilinan J."/>
            <person name="Papanicolaou A."/>
            <person name="Barry K."/>
            <person name="LaButti K."/>
            <person name="Viragh M."/>
            <person name="Koriabine M."/>
            <person name="Yan M."/>
            <person name="Riley R."/>
            <person name="Champramary S."/>
            <person name="Plett K.L."/>
            <person name="Tsai I.J."/>
            <person name="Slot J."/>
            <person name="Sipos G."/>
            <person name="Plett J."/>
            <person name="Nagy L.G."/>
            <person name="Grigoriev I.V."/>
        </authorList>
    </citation>
    <scope>NUCLEOTIDE SEQUENCE</scope>
    <source>
        <strain evidence="6">CCBAS 213</strain>
    </source>
</reference>
<feature type="transmembrane region" description="Helical" evidence="4">
    <location>
        <begin position="44"/>
        <end position="65"/>
    </location>
</feature>
<feature type="transmembrane region" description="Helical" evidence="4">
    <location>
        <begin position="247"/>
        <end position="268"/>
    </location>
</feature>
<gene>
    <name evidence="6" type="ORF">EV420DRAFT_1534073</name>
</gene>
<feature type="transmembrane region" description="Helical" evidence="4">
    <location>
        <begin position="204"/>
        <end position="226"/>
    </location>
</feature>
<dbReference type="PANTHER" id="PTHR11360:SF234">
    <property type="entry name" value="MFS-TYPE TRANSPORTER DBAD-RELATED"/>
    <property type="match status" value="1"/>
</dbReference>
<feature type="transmembrane region" description="Helical" evidence="4">
    <location>
        <begin position="380"/>
        <end position="401"/>
    </location>
</feature>
<dbReference type="EMBL" id="JAUEPS010000013">
    <property type="protein sequence ID" value="KAK0459952.1"/>
    <property type="molecule type" value="Genomic_DNA"/>
</dbReference>
<comment type="similarity">
    <text evidence="2">Belongs to the major facilitator superfamily. Monocarboxylate porter (TC 2.A.1.13) family.</text>
</comment>
<dbReference type="GO" id="GO:0022857">
    <property type="term" value="F:transmembrane transporter activity"/>
    <property type="evidence" value="ECO:0007669"/>
    <property type="project" value="InterPro"/>
</dbReference>
<dbReference type="PANTHER" id="PTHR11360">
    <property type="entry name" value="MONOCARBOXYLATE TRANSPORTER"/>
    <property type="match status" value="1"/>
</dbReference>
<keyword evidence="4" id="KW-0472">Membrane</keyword>
<keyword evidence="7" id="KW-1185">Reference proteome</keyword>
<evidence type="ECO:0000313" key="7">
    <source>
        <dbReference type="Proteomes" id="UP001175211"/>
    </source>
</evidence>
<dbReference type="RefSeq" id="XP_060332078.1">
    <property type="nucleotide sequence ID" value="XM_060472785.1"/>
</dbReference>
<evidence type="ECO:0000313" key="6">
    <source>
        <dbReference type="EMBL" id="KAK0459952.1"/>
    </source>
</evidence>
<dbReference type="AlphaFoldDB" id="A0AA39KF01"/>
<protein>
    <submittedName>
        <fullName evidence="6">MFS general substrate transporter</fullName>
    </submittedName>
</protein>
<feature type="transmembrane region" description="Helical" evidence="4">
    <location>
        <begin position="319"/>
        <end position="342"/>
    </location>
</feature>
<dbReference type="GO" id="GO:0016020">
    <property type="term" value="C:membrane"/>
    <property type="evidence" value="ECO:0007669"/>
    <property type="project" value="UniProtKB-SubCell"/>
</dbReference>
<dbReference type="InterPro" id="IPR050327">
    <property type="entry name" value="Proton-linked_MCT"/>
</dbReference>
<evidence type="ECO:0000256" key="4">
    <source>
        <dbReference type="SAM" id="Phobius"/>
    </source>
</evidence>
<keyword evidence="4" id="KW-0812">Transmembrane</keyword>
<feature type="region of interest" description="Disordered" evidence="3">
    <location>
        <begin position="1"/>
        <end position="21"/>
    </location>
</feature>
<dbReference type="InterPro" id="IPR011701">
    <property type="entry name" value="MFS"/>
</dbReference>